<dbReference type="AlphaFoldDB" id="A0AAD9LKK7"/>
<gene>
    <name evidence="1" type="ORF">X943_003682</name>
</gene>
<sequence length="404" mass="45115">MARVVTAPTPIFAGVTLVHRANTKEEKLACLLKNVHSGDVYKGEHKTATKSTDPVPAHDTWAYVGSKNYNVLLEKALNRAGARKPHRQVPSGITKKTEQFLKVLDVVGDYFGNDRLCDKASPESARRKEAKKRGMSIDIASNVFTELLQILGHRKIASKRSCVCRRVPENGPLSSAELPTHMQDVPLKKWELETVESKLVKNTSAQKKPNDGTIYNIIHKQEARGHSNTKDRGIPQNPVDRLSTLCEERQAWIWIDSVENSDCTDSQNQGYRVPHEEATVDLIVDKSQDAKHIGLHGDTRHSTEETCVTPHDTTNEVLPMGDTVSVGPQNLQVLDDLTLNTEIKPSQMPVLELTNVVKNTQETLRQHKKKRSKRNSKKTTLAPLDLDQISGFYVVNASADWAFD</sequence>
<keyword evidence="2" id="KW-1185">Reference proteome</keyword>
<name>A0AAD9LKK7_BABDI</name>
<reference evidence="1" key="2">
    <citation type="submission" date="2021-05" db="EMBL/GenBank/DDBJ databases">
        <authorList>
            <person name="Pain A."/>
        </authorList>
    </citation>
    <scope>NUCLEOTIDE SEQUENCE</scope>
    <source>
        <strain evidence="1">1802A</strain>
    </source>
</reference>
<accession>A0AAD9LKK7</accession>
<reference evidence="1" key="1">
    <citation type="journal article" date="2014" name="Nucleic Acids Res.">
        <title>The evolutionary dynamics of variant antigen genes in Babesia reveal a history of genomic innovation underlying host-parasite interaction.</title>
        <authorList>
            <person name="Jackson A.P."/>
            <person name="Otto T.D."/>
            <person name="Darby A."/>
            <person name="Ramaprasad A."/>
            <person name="Xia D."/>
            <person name="Echaide I.E."/>
            <person name="Farber M."/>
            <person name="Gahlot S."/>
            <person name="Gamble J."/>
            <person name="Gupta D."/>
            <person name="Gupta Y."/>
            <person name="Jackson L."/>
            <person name="Malandrin L."/>
            <person name="Malas T.B."/>
            <person name="Moussa E."/>
            <person name="Nair M."/>
            <person name="Reid A.J."/>
            <person name="Sanders M."/>
            <person name="Sharma J."/>
            <person name="Tracey A."/>
            <person name="Quail M.A."/>
            <person name="Weir W."/>
            <person name="Wastling J.M."/>
            <person name="Hall N."/>
            <person name="Willadsen P."/>
            <person name="Lingelbach K."/>
            <person name="Shiels B."/>
            <person name="Tait A."/>
            <person name="Berriman M."/>
            <person name="Allred D.R."/>
            <person name="Pain A."/>
        </authorList>
    </citation>
    <scope>NUCLEOTIDE SEQUENCE</scope>
    <source>
        <strain evidence="1">1802A</strain>
    </source>
</reference>
<organism evidence="1 2">
    <name type="scientific">Babesia divergens</name>
    <dbReference type="NCBI Taxonomy" id="32595"/>
    <lineage>
        <taxon>Eukaryota</taxon>
        <taxon>Sar</taxon>
        <taxon>Alveolata</taxon>
        <taxon>Apicomplexa</taxon>
        <taxon>Aconoidasida</taxon>
        <taxon>Piroplasmida</taxon>
        <taxon>Babesiidae</taxon>
        <taxon>Babesia</taxon>
    </lineage>
</organism>
<evidence type="ECO:0000313" key="1">
    <source>
        <dbReference type="EMBL" id="KAK1938709.1"/>
    </source>
</evidence>
<comment type="caution">
    <text evidence="1">The sequence shown here is derived from an EMBL/GenBank/DDBJ whole genome shotgun (WGS) entry which is preliminary data.</text>
</comment>
<evidence type="ECO:0000313" key="2">
    <source>
        <dbReference type="Proteomes" id="UP001195914"/>
    </source>
</evidence>
<protein>
    <submittedName>
        <fullName evidence="1">Uncharacterized protein</fullName>
    </submittedName>
</protein>
<dbReference type="Proteomes" id="UP001195914">
    <property type="component" value="Unassembled WGS sequence"/>
</dbReference>
<proteinExistence type="predicted"/>
<dbReference type="EMBL" id="JAHBMH010000024">
    <property type="protein sequence ID" value="KAK1938709.1"/>
    <property type="molecule type" value="Genomic_DNA"/>
</dbReference>